<keyword evidence="5" id="KW-1185">Reference proteome</keyword>
<dbReference type="InterPro" id="IPR045151">
    <property type="entry name" value="DCAF8"/>
</dbReference>
<evidence type="ECO:0000313" key="4">
    <source>
        <dbReference type="EMBL" id="KAI0495880.1"/>
    </source>
</evidence>
<accession>A0A8T3AIE0</accession>
<proteinExistence type="predicted"/>
<gene>
    <name evidence="4" type="ORF">KFK09_022187</name>
</gene>
<organism evidence="4 5">
    <name type="scientific">Dendrobium nobile</name>
    <name type="common">Orchid</name>
    <dbReference type="NCBI Taxonomy" id="94219"/>
    <lineage>
        <taxon>Eukaryota</taxon>
        <taxon>Viridiplantae</taxon>
        <taxon>Streptophyta</taxon>
        <taxon>Embryophyta</taxon>
        <taxon>Tracheophyta</taxon>
        <taxon>Spermatophyta</taxon>
        <taxon>Magnoliopsida</taxon>
        <taxon>Liliopsida</taxon>
        <taxon>Asparagales</taxon>
        <taxon>Orchidaceae</taxon>
        <taxon>Epidendroideae</taxon>
        <taxon>Malaxideae</taxon>
        <taxon>Dendrobiinae</taxon>
        <taxon>Dendrobium</taxon>
    </lineage>
</organism>
<dbReference type="Proteomes" id="UP000829196">
    <property type="component" value="Unassembled WGS sequence"/>
</dbReference>
<reference evidence="4" key="1">
    <citation type="journal article" date="2022" name="Front. Genet.">
        <title>Chromosome-Scale Assembly of the Dendrobium nobile Genome Provides Insights Into the Molecular Mechanism of the Biosynthesis of the Medicinal Active Ingredient of Dendrobium.</title>
        <authorList>
            <person name="Xu Q."/>
            <person name="Niu S.-C."/>
            <person name="Li K.-L."/>
            <person name="Zheng P.-J."/>
            <person name="Zhang X.-J."/>
            <person name="Jia Y."/>
            <person name="Liu Y."/>
            <person name="Niu Y.-X."/>
            <person name="Yu L.-H."/>
            <person name="Chen D.-F."/>
            <person name="Zhang G.-Q."/>
        </authorList>
    </citation>
    <scope>NUCLEOTIDE SEQUENCE</scope>
    <source>
        <tissue evidence="4">Leaf</tissue>
    </source>
</reference>
<evidence type="ECO:0000313" key="5">
    <source>
        <dbReference type="Proteomes" id="UP000829196"/>
    </source>
</evidence>
<evidence type="ECO:0000256" key="3">
    <source>
        <dbReference type="PROSITE-ProRule" id="PRU00221"/>
    </source>
</evidence>
<keyword evidence="2" id="KW-0677">Repeat</keyword>
<dbReference type="PROSITE" id="PS50082">
    <property type="entry name" value="WD_REPEATS_2"/>
    <property type="match status" value="2"/>
</dbReference>
<evidence type="ECO:0000256" key="2">
    <source>
        <dbReference type="ARBA" id="ARBA00022737"/>
    </source>
</evidence>
<dbReference type="GO" id="GO:0045717">
    <property type="term" value="P:negative regulation of fatty acid biosynthetic process"/>
    <property type="evidence" value="ECO:0007669"/>
    <property type="project" value="TreeGrafter"/>
</dbReference>
<dbReference type="PANTHER" id="PTHR15574:SF40">
    <property type="entry name" value="WD AND TETRATRICOPEPTIDE REPEATS PROTEIN 1"/>
    <property type="match status" value="1"/>
</dbReference>
<dbReference type="SUPFAM" id="SSF50978">
    <property type="entry name" value="WD40 repeat-like"/>
    <property type="match status" value="1"/>
</dbReference>
<dbReference type="EMBL" id="JAGYWB010000016">
    <property type="protein sequence ID" value="KAI0495880.1"/>
    <property type="molecule type" value="Genomic_DNA"/>
</dbReference>
<dbReference type="InterPro" id="IPR015943">
    <property type="entry name" value="WD40/YVTN_repeat-like_dom_sf"/>
</dbReference>
<dbReference type="OrthoDB" id="4869960at2759"/>
<sequence>MVDSSPFYCRFRSPSYCSGSLWLLVPIPWLLVPIRSTVPSVPPLVACPVAAFPWFLCGCEFVASGSDDGRLFIWEKRTGRLVKVLLGDDAVVNCVQCHPFHCTIATSGIDNTIKMWSPHAQVPSIVAGGVAGPDSADVLSIMESNQHKLLNNRLSSSWRDLGCTSLLKELYVLSNVLRADFCVQSSSNFPFFYEVEDKKIEKLG</sequence>
<evidence type="ECO:0000256" key="1">
    <source>
        <dbReference type="ARBA" id="ARBA00022574"/>
    </source>
</evidence>
<protein>
    <submittedName>
        <fullName evidence="4">Uncharacterized protein</fullName>
    </submittedName>
</protein>
<feature type="repeat" description="WD" evidence="3">
    <location>
        <begin position="61"/>
        <end position="84"/>
    </location>
</feature>
<dbReference type="AlphaFoldDB" id="A0A8T3AIE0"/>
<dbReference type="SMART" id="SM00320">
    <property type="entry name" value="WD40"/>
    <property type="match status" value="2"/>
</dbReference>
<keyword evidence="1 3" id="KW-0853">WD repeat</keyword>
<name>A0A8T3AIE0_DENNO</name>
<feature type="repeat" description="WD" evidence="3">
    <location>
        <begin position="85"/>
        <end position="117"/>
    </location>
</feature>
<dbReference type="Pfam" id="PF00400">
    <property type="entry name" value="WD40"/>
    <property type="match status" value="2"/>
</dbReference>
<dbReference type="InterPro" id="IPR036322">
    <property type="entry name" value="WD40_repeat_dom_sf"/>
</dbReference>
<dbReference type="Gene3D" id="2.130.10.10">
    <property type="entry name" value="YVTN repeat-like/Quinoprotein amine dehydrogenase"/>
    <property type="match status" value="1"/>
</dbReference>
<dbReference type="InterPro" id="IPR001680">
    <property type="entry name" value="WD40_rpt"/>
</dbReference>
<comment type="caution">
    <text evidence="4">The sequence shown here is derived from an EMBL/GenBank/DDBJ whole genome shotgun (WGS) entry which is preliminary data.</text>
</comment>
<dbReference type="GO" id="GO:0080008">
    <property type="term" value="C:Cul4-RING E3 ubiquitin ligase complex"/>
    <property type="evidence" value="ECO:0007669"/>
    <property type="project" value="TreeGrafter"/>
</dbReference>
<dbReference type="GO" id="GO:0005737">
    <property type="term" value="C:cytoplasm"/>
    <property type="evidence" value="ECO:0007669"/>
    <property type="project" value="TreeGrafter"/>
</dbReference>
<dbReference type="PANTHER" id="PTHR15574">
    <property type="entry name" value="WD REPEAT DOMAIN-CONTAINING FAMILY"/>
    <property type="match status" value="1"/>
</dbReference>